<evidence type="ECO:0000256" key="1">
    <source>
        <dbReference type="SAM" id="MobiDB-lite"/>
    </source>
</evidence>
<organism evidence="2 3">
    <name type="scientific">Funneliformis caledonium</name>
    <dbReference type="NCBI Taxonomy" id="1117310"/>
    <lineage>
        <taxon>Eukaryota</taxon>
        <taxon>Fungi</taxon>
        <taxon>Fungi incertae sedis</taxon>
        <taxon>Mucoromycota</taxon>
        <taxon>Glomeromycotina</taxon>
        <taxon>Glomeromycetes</taxon>
        <taxon>Glomerales</taxon>
        <taxon>Glomeraceae</taxon>
        <taxon>Funneliformis</taxon>
    </lineage>
</organism>
<evidence type="ECO:0000313" key="3">
    <source>
        <dbReference type="Proteomes" id="UP000789570"/>
    </source>
</evidence>
<proteinExistence type="predicted"/>
<feature type="compositionally biased region" description="Acidic residues" evidence="1">
    <location>
        <begin position="13"/>
        <end position="26"/>
    </location>
</feature>
<sequence length="105" mass="12245">QNNNNNYNKCNDNNEDFYNDNNNEDDKDNKINDRNDKNGNNYNDENISHNNNSNYDSNNVDKEYYNLGIINDIINNNDKDEVILAFTHSTAILLTFNALFICNKV</sequence>
<feature type="region of interest" description="Disordered" evidence="1">
    <location>
        <begin position="1"/>
        <end position="58"/>
    </location>
</feature>
<feature type="compositionally biased region" description="Low complexity" evidence="1">
    <location>
        <begin position="1"/>
        <end position="11"/>
    </location>
</feature>
<name>A0A9N8W525_9GLOM</name>
<gene>
    <name evidence="2" type="ORF">FCALED_LOCUS2538</name>
</gene>
<comment type="caution">
    <text evidence="2">The sequence shown here is derived from an EMBL/GenBank/DDBJ whole genome shotgun (WGS) entry which is preliminary data.</text>
</comment>
<dbReference type="Proteomes" id="UP000789570">
    <property type="component" value="Unassembled WGS sequence"/>
</dbReference>
<feature type="non-terminal residue" evidence="2">
    <location>
        <position position="105"/>
    </location>
</feature>
<accession>A0A9N8W525</accession>
<dbReference type="AlphaFoldDB" id="A0A9N8W525"/>
<feature type="compositionally biased region" description="Basic and acidic residues" evidence="1">
    <location>
        <begin position="27"/>
        <end position="37"/>
    </location>
</feature>
<feature type="compositionally biased region" description="Low complexity" evidence="1">
    <location>
        <begin position="38"/>
        <end position="58"/>
    </location>
</feature>
<reference evidence="2" key="1">
    <citation type="submission" date="2021-06" db="EMBL/GenBank/DDBJ databases">
        <authorList>
            <person name="Kallberg Y."/>
            <person name="Tangrot J."/>
            <person name="Rosling A."/>
        </authorList>
    </citation>
    <scope>NUCLEOTIDE SEQUENCE</scope>
    <source>
        <strain evidence="2">UK204</strain>
    </source>
</reference>
<keyword evidence="3" id="KW-1185">Reference proteome</keyword>
<evidence type="ECO:0000313" key="2">
    <source>
        <dbReference type="EMBL" id="CAG8477504.1"/>
    </source>
</evidence>
<dbReference type="EMBL" id="CAJVPQ010000391">
    <property type="protein sequence ID" value="CAG8477504.1"/>
    <property type="molecule type" value="Genomic_DNA"/>
</dbReference>
<protein>
    <submittedName>
        <fullName evidence="2">7854_t:CDS:1</fullName>
    </submittedName>
</protein>